<dbReference type="STRING" id="354355.SAMN05660816_05150"/>
<sequence length="157" mass="17865">MNATFLSMKNAVIEIVSYLFILLFFYTGVMKLTDHRNFYFVMDKSHLLYRFAAILAWVIPILELAIVACLVVPKWRRVGLYASFILMSVFTIYVAYNAFFLTHAERPCTCGGIIEQMNWQQHVVFNACFTGLALCAVLFNKKRAQAPDTGTANLSLS</sequence>
<feature type="transmembrane region" description="Helical" evidence="5">
    <location>
        <begin position="12"/>
        <end position="29"/>
    </location>
</feature>
<protein>
    <recommendedName>
        <fullName evidence="6">Methylamine utilisation protein MauE domain-containing protein</fullName>
    </recommendedName>
</protein>
<gene>
    <name evidence="7" type="ORF">A4H97_22800</name>
</gene>
<evidence type="ECO:0000256" key="3">
    <source>
        <dbReference type="ARBA" id="ARBA00022989"/>
    </source>
</evidence>
<dbReference type="AlphaFoldDB" id="A0A1V9F7X6"/>
<evidence type="ECO:0000313" key="7">
    <source>
        <dbReference type="EMBL" id="OQP54316.1"/>
    </source>
</evidence>
<dbReference type="Proteomes" id="UP000192610">
    <property type="component" value="Unassembled WGS sequence"/>
</dbReference>
<evidence type="ECO:0000259" key="6">
    <source>
        <dbReference type="Pfam" id="PF07291"/>
    </source>
</evidence>
<feature type="transmembrane region" description="Helical" evidence="5">
    <location>
        <begin position="49"/>
        <end position="71"/>
    </location>
</feature>
<evidence type="ECO:0000256" key="4">
    <source>
        <dbReference type="ARBA" id="ARBA00023136"/>
    </source>
</evidence>
<dbReference type="EMBL" id="LVXG01000004">
    <property type="protein sequence ID" value="OQP54316.1"/>
    <property type="molecule type" value="Genomic_DNA"/>
</dbReference>
<keyword evidence="8" id="KW-1185">Reference proteome</keyword>
<feature type="transmembrane region" description="Helical" evidence="5">
    <location>
        <begin position="78"/>
        <end position="99"/>
    </location>
</feature>
<reference evidence="8" key="1">
    <citation type="submission" date="2016-04" db="EMBL/GenBank/DDBJ databases">
        <authorList>
            <person name="Chen L."/>
            <person name="Zhuang W."/>
            <person name="Wang G."/>
        </authorList>
    </citation>
    <scope>NUCLEOTIDE SEQUENCE [LARGE SCALE GENOMIC DNA]</scope>
    <source>
        <strain evidence="8">17621</strain>
    </source>
</reference>
<organism evidence="7 8">
    <name type="scientific">Niastella yeongjuensis</name>
    <dbReference type="NCBI Taxonomy" id="354355"/>
    <lineage>
        <taxon>Bacteria</taxon>
        <taxon>Pseudomonadati</taxon>
        <taxon>Bacteroidota</taxon>
        <taxon>Chitinophagia</taxon>
        <taxon>Chitinophagales</taxon>
        <taxon>Chitinophagaceae</taxon>
        <taxon>Niastella</taxon>
    </lineage>
</organism>
<comment type="caution">
    <text evidence="7">The sequence shown here is derived from an EMBL/GenBank/DDBJ whole genome shotgun (WGS) entry which is preliminary data.</text>
</comment>
<dbReference type="Pfam" id="PF07291">
    <property type="entry name" value="MauE"/>
    <property type="match status" value="1"/>
</dbReference>
<comment type="subcellular location">
    <subcellularLocation>
        <location evidence="1">Membrane</location>
        <topology evidence="1">Multi-pass membrane protein</topology>
    </subcellularLocation>
</comment>
<evidence type="ECO:0000256" key="5">
    <source>
        <dbReference type="SAM" id="Phobius"/>
    </source>
</evidence>
<accession>A0A1V9F7X6</accession>
<dbReference type="GO" id="GO:0016020">
    <property type="term" value="C:membrane"/>
    <property type="evidence" value="ECO:0007669"/>
    <property type="project" value="UniProtKB-SubCell"/>
</dbReference>
<proteinExistence type="predicted"/>
<dbReference type="GO" id="GO:0030416">
    <property type="term" value="P:methylamine metabolic process"/>
    <property type="evidence" value="ECO:0007669"/>
    <property type="project" value="InterPro"/>
</dbReference>
<evidence type="ECO:0000256" key="2">
    <source>
        <dbReference type="ARBA" id="ARBA00022692"/>
    </source>
</evidence>
<dbReference type="InterPro" id="IPR009908">
    <property type="entry name" value="Methylamine_util_MauE"/>
</dbReference>
<feature type="transmembrane region" description="Helical" evidence="5">
    <location>
        <begin position="119"/>
        <end position="139"/>
    </location>
</feature>
<keyword evidence="3 5" id="KW-1133">Transmembrane helix</keyword>
<dbReference type="UniPathway" id="UPA00895"/>
<name>A0A1V9F7X6_9BACT</name>
<evidence type="ECO:0000313" key="8">
    <source>
        <dbReference type="Proteomes" id="UP000192610"/>
    </source>
</evidence>
<keyword evidence="4 5" id="KW-0472">Membrane</keyword>
<evidence type="ECO:0000256" key="1">
    <source>
        <dbReference type="ARBA" id="ARBA00004141"/>
    </source>
</evidence>
<keyword evidence="2 5" id="KW-0812">Transmembrane</keyword>
<dbReference type="OrthoDB" id="680026at2"/>
<feature type="domain" description="Methylamine utilisation protein MauE" evidence="6">
    <location>
        <begin position="10"/>
        <end position="138"/>
    </location>
</feature>